<accession>A0A438DIK5</accession>
<evidence type="ECO:0000259" key="3">
    <source>
        <dbReference type="PROSITE" id="PS50994"/>
    </source>
</evidence>
<name>A0A438DIK5_VITVI</name>
<dbReference type="PANTHER" id="PTHR42648:SF28">
    <property type="entry name" value="TRANSPOSON-ENCODED PROTEIN WITH RIBONUCLEASE H-LIKE AND RETROVIRUS ZINC FINGER-LIKE DOMAINS"/>
    <property type="match status" value="1"/>
</dbReference>
<dbReference type="PROSITE" id="PS50994">
    <property type="entry name" value="INTEGRASE"/>
    <property type="match status" value="1"/>
</dbReference>
<dbReference type="Gene3D" id="3.30.420.10">
    <property type="entry name" value="Ribonuclease H-like superfamily/Ribonuclease H"/>
    <property type="match status" value="1"/>
</dbReference>
<dbReference type="InterPro" id="IPR036397">
    <property type="entry name" value="RNaseH_sf"/>
</dbReference>
<dbReference type="InterPro" id="IPR012337">
    <property type="entry name" value="RNaseH-like_sf"/>
</dbReference>
<dbReference type="SUPFAM" id="SSF53098">
    <property type="entry name" value="Ribonuclease H-like"/>
    <property type="match status" value="1"/>
</dbReference>
<gene>
    <name evidence="4" type="primary">POLX_460</name>
    <name evidence="4" type="ORF">CK203_115171</name>
</gene>
<keyword evidence="1" id="KW-0479">Metal-binding</keyword>
<dbReference type="InterPro" id="IPR039537">
    <property type="entry name" value="Retrotran_Ty1/copia-like"/>
</dbReference>
<feature type="domain" description="Integrase catalytic" evidence="3">
    <location>
        <begin position="1"/>
        <end position="195"/>
    </location>
</feature>
<dbReference type="GO" id="GO:0015074">
    <property type="term" value="P:DNA integration"/>
    <property type="evidence" value="ECO:0007669"/>
    <property type="project" value="InterPro"/>
</dbReference>
<evidence type="ECO:0000313" key="5">
    <source>
        <dbReference type="Proteomes" id="UP000288805"/>
    </source>
</evidence>
<dbReference type="AlphaFoldDB" id="A0A438DIK5"/>
<sequence length="583" mass="66595">MRKNDANRCGDILELIHTDICDPFPTPSWNDQKYFITFIDDYSRYGYLYLIHEKSQSLDVFKNFKIGVENQLSNKIKVIRSYHGGKYYGRYDGSGEQRLGSFAKYLMECGIVPQYTMSGTPSQNGVVERRNRTLKDMVRSIISHSTLSESPEARPYKPNEKKLDFRIVSCYFVGYSEKSRGFKFYDPSTRSFFETGNAKFIEDVELSGRKSLRKVVFEEEPVSIPIIATGHGHIMFDDTIQNVQPIIEIEDTPEIPPTQVEELVQVHEEEHEFDMGLEDDPISVSQVKQSSDSEKWIEVMKDEMKSMKDNGVWDLVELPEVAKGFTKKEGIDYKETFSPISSTDSFSIIMALVANYDLELHQMDVKIAFLNGNIGETIYMVQQENFESNDSKQLENTVDQCIYLKFSGSKFIILVLYVDDILLASCDVEFLHETKQFLSNKFDMKDLGNASFVLGIQIYKNRSRGILGLSQKSYIDKVLSRFGMSNCALGDTHVANGDKFSLHQCPKNELEKKDMERFPYASVVGSLMYGSPTVKTSCEIEVSIEHISTNSMIVDQLTKGLPPKVYHEHFTYMGVVHIDDVLV</sequence>
<evidence type="ECO:0000256" key="2">
    <source>
        <dbReference type="ARBA" id="ARBA00022801"/>
    </source>
</evidence>
<protein>
    <submittedName>
        <fullName evidence="4">Retrovirus-related Pol polyprotein from transposon TNT 1-94</fullName>
    </submittedName>
</protein>
<organism evidence="4 5">
    <name type="scientific">Vitis vinifera</name>
    <name type="common">Grape</name>
    <dbReference type="NCBI Taxonomy" id="29760"/>
    <lineage>
        <taxon>Eukaryota</taxon>
        <taxon>Viridiplantae</taxon>
        <taxon>Streptophyta</taxon>
        <taxon>Embryophyta</taxon>
        <taxon>Tracheophyta</taxon>
        <taxon>Spermatophyta</taxon>
        <taxon>Magnoliopsida</taxon>
        <taxon>eudicotyledons</taxon>
        <taxon>Gunneridae</taxon>
        <taxon>Pentapetalae</taxon>
        <taxon>rosids</taxon>
        <taxon>Vitales</taxon>
        <taxon>Vitaceae</taxon>
        <taxon>Viteae</taxon>
        <taxon>Vitis</taxon>
    </lineage>
</organism>
<dbReference type="InterPro" id="IPR057670">
    <property type="entry name" value="SH3_retrovirus"/>
</dbReference>
<dbReference type="GO" id="GO:0016787">
    <property type="term" value="F:hydrolase activity"/>
    <property type="evidence" value="ECO:0007669"/>
    <property type="project" value="UniProtKB-KW"/>
</dbReference>
<dbReference type="PANTHER" id="PTHR42648">
    <property type="entry name" value="TRANSPOSASE, PUTATIVE-RELATED"/>
    <property type="match status" value="1"/>
</dbReference>
<evidence type="ECO:0000313" key="4">
    <source>
        <dbReference type="EMBL" id="RVW35293.1"/>
    </source>
</evidence>
<keyword evidence="2" id="KW-0378">Hydrolase</keyword>
<dbReference type="InterPro" id="IPR001584">
    <property type="entry name" value="Integrase_cat-core"/>
</dbReference>
<proteinExistence type="predicted"/>
<dbReference type="GO" id="GO:0046872">
    <property type="term" value="F:metal ion binding"/>
    <property type="evidence" value="ECO:0007669"/>
    <property type="project" value="UniProtKB-KW"/>
</dbReference>
<dbReference type="GO" id="GO:0003676">
    <property type="term" value="F:nucleic acid binding"/>
    <property type="evidence" value="ECO:0007669"/>
    <property type="project" value="InterPro"/>
</dbReference>
<dbReference type="Proteomes" id="UP000288805">
    <property type="component" value="Unassembled WGS sequence"/>
</dbReference>
<comment type="caution">
    <text evidence="4">The sequence shown here is derived from an EMBL/GenBank/DDBJ whole genome shotgun (WGS) entry which is preliminary data.</text>
</comment>
<dbReference type="Pfam" id="PF07727">
    <property type="entry name" value="RVT_2"/>
    <property type="match status" value="2"/>
</dbReference>
<reference evidence="4 5" key="1">
    <citation type="journal article" date="2018" name="PLoS Genet.">
        <title>Population sequencing reveals clonal diversity and ancestral inbreeding in the grapevine cultivar Chardonnay.</title>
        <authorList>
            <person name="Roach M.J."/>
            <person name="Johnson D.L."/>
            <person name="Bohlmann J."/>
            <person name="van Vuuren H.J."/>
            <person name="Jones S.J."/>
            <person name="Pretorius I.S."/>
            <person name="Schmidt S.A."/>
            <person name="Borneman A.R."/>
        </authorList>
    </citation>
    <scope>NUCLEOTIDE SEQUENCE [LARGE SCALE GENOMIC DNA]</scope>
    <source>
        <strain evidence="5">cv. Chardonnay</strain>
        <tissue evidence="4">Leaf</tissue>
    </source>
</reference>
<dbReference type="Pfam" id="PF25597">
    <property type="entry name" value="SH3_retrovirus"/>
    <property type="match status" value="1"/>
</dbReference>
<dbReference type="InterPro" id="IPR013103">
    <property type="entry name" value="RVT_2"/>
</dbReference>
<dbReference type="EMBL" id="QGNW01001609">
    <property type="protein sequence ID" value="RVW35293.1"/>
    <property type="molecule type" value="Genomic_DNA"/>
</dbReference>
<evidence type="ECO:0000256" key="1">
    <source>
        <dbReference type="ARBA" id="ARBA00022723"/>
    </source>
</evidence>